<name>A0A073AY55_9PSEU</name>
<dbReference type="eggNOG" id="ENOG5033FW7">
    <property type="taxonomic scope" value="Bacteria"/>
</dbReference>
<dbReference type="EMBL" id="JNVU01000028">
    <property type="protein sequence ID" value="KEI44256.1"/>
    <property type="molecule type" value="Genomic_DNA"/>
</dbReference>
<proteinExistence type="predicted"/>
<evidence type="ECO:0000256" key="1">
    <source>
        <dbReference type="SAM" id="MobiDB-lite"/>
    </source>
</evidence>
<feature type="compositionally biased region" description="Basic and acidic residues" evidence="1">
    <location>
        <begin position="30"/>
        <end position="49"/>
    </location>
</feature>
<reference evidence="3 4" key="1">
    <citation type="submission" date="2014-06" db="EMBL/GenBank/DDBJ databases">
        <title>Saccharopolyspora rectivirgula DSM-43113 Genome sequencing.</title>
        <authorList>
            <person name="Barrera C."/>
            <person name="Millon L."/>
            <person name="Rognon B."/>
            <person name="Zaugg C."/>
            <person name="Monod M."/>
        </authorList>
    </citation>
    <scope>NUCLEOTIDE SEQUENCE [LARGE SCALE GENOMIC DNA]</scope>
    <source>
        <strain evidence="3 4">DSM 43113</strain>
    </source>
</reference>
<dbReference type="RefSeq" id="WP_037343033.1">
    <property type="nucleotide sequence ID" value="NZ_JAJUIW010000008.1"/>
</dbReference>
<feature type="compositionally biased region" description="Pro residues" evidence="1">
    <location>
        <begin position="73"/>
        <end position="83"/>
    </location>
</feature>
<feature type="compositionally biased region" description="Low complexity" evidence="1">
    <location>
        <begin position="50"/>
        <end position="63"/>
    </location>
</feature>
<evidence type="ECO:0000256" key="2">
    <source>
        <dbReference type="SAM" id="Phobius"/>
    </source>
</evidence>
<evidence type="ECO:0008006" key="5">
    <source>
        <dbReference type="Google" id="ProtNLM"/>
    </source>
</evidence>
<dbReference type="OrthoDB" id="5193869at2"/>
<keyword evidence="2" id="KW-0812">Transmembrane</keyword>
<keyword evidence="2" id="KW-1133">Transmembrane helix</keyword>
<keyword evidence="4" id="KW-1185">Reference proteome</keyword>
<feature type="transmembrane region" description="Helical" evidence="2">
    <location>
        <begin position="112"/>
        <end position="130"/>
    </location>
</feature>
<feature type="region of interest" description="Disordered" evidence="1">
    <location>
        <begin position="30"/>
        <end position="84"/>
    </location>
</feature>
<feature type="transmembrane region" description="Helical" evidence="2">
    <location>
        <begin position="85"/>
        <end position="106"/>
    </location>
</feature>
<protein>
    <recommendedName>
        <fullName evidence="5">DUF308 domain-containing protein</fullName>
    </recommendedName>
</protein>
<accession>A0A073AY55</accession>
<organism evidence="3 4">
    <name type="scientific">Saccharopolyspora rectivirgula</name>
    <dbReference type="NCBI Taxonomy" id="28042"/>
    <lineage>
        <taxon>Bacteria</taxon>
        <taxon>Bacillati</taxon>
        <taxon>Actinomycetota</taxon>
        <taxon>Actinomycetes</taxon>
        <taxon>Pseudonocardiales</taxon>
        <taxon>Pseudonocardiaceae</taxon>
        <taxon>Saccharopolyspora</taxon>
    </lineage>
</organism>
<evidence type="ECO:0000313" key="3">
    <source>
        <dbReference type="EMBL" id="KEI44256.1"/>
    </source>
</evidence>
<gene>
    <name evidence="3" type="ORF">GU90_11005</name>
</gene>
<dbReference type="AlphaFoldDB" id="A0A073AY55"/>
<dbReference type="Proteomes" id="UP000031419">
    <property type="component" value="Unassembled WGS sequence"/>
</dbReference>
<keyword evidence="2" id="KW-0472">Membrane</keyword>
<dbReference type="STRING" id="28042.GU90_11005"/>
<evidence type="ECO:0000313" key="4">
    <source>
        <dbReference type="Proteomes" id="UP000031419"/>
    </source>
</evidence>
<sequence length="147" mass="15491">MTTRRDNPDGPEDINAAFAEIIADLEKDETFAQRVSDAEARQRADEGKAPDTAPEDGPAAEAGAGEDEEHFVPPEPPPLPRPQPATLLGVAVILLGLLVLVFPQLAGPAAGMTLPLGLLLISGGIGWLLFRLRQGPDEPDDDDGARV</sequence>
<comment type="caution">
    <text evidence="3">The sequence shown here is derived from an EMBL/GenBank/DDBJ whole genome shotgun (WGS) entry which is preliminary data.</text>
</comment>